<comment type="caution">
    <text evidence="1">The sequence shown here is derived from an EMBL/GenBank/DDBJ whole genome shotgun (WGS) entry which is preliminary data.</text>
</comment>
<name>A0ACA9PY44_9GLOM</name>
<protein>
    <submittedName>
        <fullName evidence="1">17437_t:CDS:1</fullName>
    </submittedName>
</protein>
<evidence type="ECO:0000313" key="2">
    <source>
        <dbReference type="Proteomes" id="UP000789920"/>
    </source>
</evidence>
<sequence length="71" mass="8020">PAITKLEKAIRVKSPLFPISAVIRKCQLWNFGSSAIPDRRCVNRFRCDRRAKGSHSCVYDSLLRIFTGLGV</sequence>
<keyword evidence="2" id="KW-1185">Reference proteome</keyword>
<accession>A0ACA9PY44</accession>
<evidence type="ECO:0000313" key="1">
    <source>
        <dbReference type="EMBL" id="CAG8728338.1"/>
    </source>
</evidence>
<gene>
    <name evidence="1" type="ORF">RPERSI_LOCUS11912</name>
</gene>
<feature type="non-terminal residue" evidence="1">
    <location>
        <position position="1"/>
    </location>
</feature>
<dbReference type="Proteomes" id="UP000789920">
    <property type="component" value="Unassembled WGS sequence"/>
</dbReference>
<organism evidence="1 2">
    <name type="scientific">Racocetra persica</name>
    <dbReference type="NCBI Taxonomy" id="160502"/>
    <lineage>
        <taxon>Eukaryota</taxon>
        <taxon>Fungi</taxon>
        <taxon>Fungi incertae sedis</taxon>
        <taxon>Mucoromycota</taxon>
        <taxon>Glomeromycotina</taxon>
        <taxon>Glomeromycetes</taxon>
        <taxon>Diversisporales</taxon>
        <taxon>Gigasporaceae</taxon>
        <taxon>Racocetra</taxon>
    </lineage>
</organism>
<reference evidence="1" key="1">
    <citation type="submission" date="2021-06" db="EMBL/GenBank/DDBJ databases">
        <authorList>
            <person name="Kallberg Y."/>
            <person name="Tangrot J."/>
            <person name="Rosling A."/>
        </authorList>
    </citation>
    <scope>NUCLEOTIDE SEQUENCE</scope>
    <source>
        <strain evidence="1">MA461A</strain>
    </source>
</reference>
<dbReference type="EMBL" id="CAJVQC010024948">
    <property type="protein sequence ID" value="CAG8728338.1"/>
    <property type="molecule type" value="Genomic_DNA"/>
</dbReference>
<proteinExistence type="predicted"/>